<dbReference type="Proteomes" id="UP001230426">
    <property type="component" value="Unassembled WGS sequence"/>
</dbReference>
<evidence type="ECO:0000256" key="2">
    <source>
        <dbReference type="ARBA" id="ARBA00038396"/>
    </source>
</evidence>
<gene>
    <name evidence="4" type="ORF">J2S55_000664</name>
</gene>
<accession>A0ABT9QWP6</accession>
<dbReference type="InterPro" id="IPR036188">
    <property type="entry name" value="FAD/NAD-bd_sf"/>
</dbReference>
<dbReference type="Gene3D" id="3.50.50.60">
    <property type="entry name" value="FAD/NAD(P)-binding domain"/>
    <property type="match status" value="1"/>
</dbReference>
<reference evidence="4 5" key="1">
    <citation type="submission" date="2023-07" db="EMBL/GenBank/DDBJ databases">
        <title>Sequencing the genomes of 1000 actinobacteria strains.</title>
        <authorList>
            <person name="Klenk H.-P."/>
        </authorList>
    </citation>
    <scope>NUCLEOTIDE SEQUENCE [LARGE SCALE GENOMIC DNA]</scope>
    <source>
        <strain evidence="4 5">DSM 44109</strain>
    </source>
</reference>
<dbReference type="PANTHER" id="PTHR43747">
    <property type="entry name" value="FAD-BINDING PROTEIN"/>
    <property type="match status" value="1"/>
</dbReference>
<dbReference type="InterPro" id="IPR050816">
    <property type="entry name" value="Flavin-dep_Halogenase_NPB"/>
</dbReference>
<organism evidence="4 5">
    <name type="scientific">Streptosporangium brasiliense</name>
    <dbReference type="NCBI Taxonomy" id="47480"/>
    <lineage>
        <taxon>Bacteria</taxon>
        <taxon>Bacillati</taxon>
        <taxon>Actinomycetota</taxon>
        <taxon>Actinomycetes</taxon>
        <taxon>Streptosporangiales</taxon>
        <taxon>Streptosporangiaceae</taxon>
        <taxon>Streptosporangium</taxon>
    </lineage>
</organism>
<dbReference type="Pfam" id="PF01494">
    <property type="entry name" value="FAD_binding_3"/>
    <property type="match status" value="1"/>
</dbReference>
<evidence type="ECO:0000313" key="5">
    <source>
        <dbReference type="Proteomes" id="UP001230426"/>
    </source>
</evidence>
<evidence type="ECO:0000313" key="4">
    <source>
        <dbReference type="EMBL" id="MDP9861405.1"/>
    </source>
</evidence>
<comment type="similarity">
    <text evidence="2">Belongs to the flavin-dependent halogenase family. Bacterial tryptophan halogenase subfamily.</text>
</comment>
<dbReference type="Gene3D" id="3.30.9.100">
    <property type="match status" value="1"/>
</dbReference>
<protein>
    <submittedName>
        <fullName evidence="4">Flavin-dependent dehydrogenase</fullName>
    </submittedName>
</protein>
<sequence length="596" mass="66151">MTDAIGTYYDVIIMGGGPAGSTLGAQLARTTNLSTAIFDKAQFPREHIGESLAHPTTPALEEIGALDKLMSSDFKVKKFGGLFRWNKTPNVGFFDHDSYLEDGVHRWAAHVNRSEFDHMLLQHAAECGVSVFEETTVSAFERLEDGCEVTLNDGRKVRCGYFVDASGRRNSIASKKKRNYLSGYKNIAIWQHYTGAQHAYDIPEDWNIFREKSLSPIACSAFSDGWCWYIPVPKIIDGERVMTHSVGIVTIPAILKEPGKDFTDLEQFTKAIKEIPLVGELIKNGTPISDKMQTATNYSMINDQFANFDERWILVGDAAYFVDPLFSSGVAFAMHHGLSAATVLKATFDDSVDEQHKRDLWHDYDMEWHGIAESFSLSIDQWYHAIGKSNPDSIYWRTRGQDVTTEVREQTFQILLSTTMEPDLLRVLTNPDGTQADLDAEGPYMKAYGMADPGLIGDDDLVALAPGATIRKSLGLDIPGFKGFAPPPPFELSPEERAALTKYWEDPVKNGDAVISPLSQPLPCHRYSVEGAAGGVEVRSFDEVDGGKVVWDCLQDGGMRYRDLQENLNELQLHLVKLLWRTGVVTVTPASSTSTG</sequence>
<evidence type="ECO:0000256" key="1">
    <source>
        <dbReference type="ARBA" id="ARBA00023002"/>
    </source>
</evidence>
<dbReference type="PANTHER" id="PTHR43747:SF5">
    <property type="entry name" value="FAD-BINDING DOMAIN-CONTAINING PROTEIN"/>
    <property type="match status" value="1"/>
</dbReference>
<comment type="caution">
    <text evidence="4">The sequence shown here is derived from an EMBL/GenBank/DDBJ whole genome shotgun (WGS) entry which is preliminary data.</text>
</comment>
<dbReference type="PRINTS" id="PR00420">
    <property type="entry name" value="RNGMNOXGNASE"/>
</dbReference>
<proteinExistence type="inferred from homology"/>
<feature type="domain" description="FAD-binding" evidence="3">
    <location>
        <begin position="9"/>
        <end position="349"/>
    </location>
</feature>
<dbReference type="EMBL" id="JAUSRB010000001">
    <property type="protein sequence ID" value="MDP9861405.1"/>
    <property type="molecule type" value="Genomic_DNA"/>
</dbReference>
<dbReference type="SUPFAM" id="SSF51905">
    <property type="entry name" value="FAD/NAD(P)-binding domain"/>
    <property type="match status" value="1"/>
</dbReference>
<keyword evidence="1" id="KW-0560">Oxidoreductase</keyword>
<dbReference type="RefSeq" id="WP_306857174.1">
    <property type="nucleotide sequence ID" value="NZ_JAUSRB010000001.1"/>
</dbReference>
<name>A0ABT9QWP6_9ACTN</name>
<dbReference type="InterPro" id="IPR002938">
    <property type="entry name" value="FAD-bd"/>
</dbReference>
<evidence type="ECO:0000259" key="3">
    <source>
        <dbReference type="Pfam" id="PF01494"/>
    </source>
</evidence>
<keyword evidence="5" id="KW-1185">Reference proteome</keyword>